<dbReference type="PANTHER" id="PTHR47843">
    <property type="entry name" value="BTB DOMAIN-CONTAINING PROTEIN-RELATED"/>
    <property type="match status" value="1"/>
</dbReference>
<dbReference type="PROSITE" id="PS50097">
    <property type="entry name" value="BTB"/>
    <property type="match status" value="1"/>
</dbReference>
<evidence type="ECO:0000256" key="1">
    <source>
        <dbReference type="SAM" id="MobiDB-lite"/>
    </source>
</evidence>
<keyword evidence="4" id="KW-1185">Reference proteome</keyword>
<proteinExistence type="predicted"/>
<organism evidence="3 4">
    <name type="scientific">Knufia fluminis</name>
    <dbReference type="NCBI Taxonomy" id="191047"/>
    <lineage>
        <taxon>Eukaryota</taxon>
        <taxon>Fungi</taxon>
        <taxon>Dikarya</taxon>
        <taxon>Ascomycota</taxon>
        <taxon>Pezizomycotina</taxon>
        <taxon>Eurotiomycetes</taxon>
        <taxon>Chaetothyriomycetidae</taxon>
        <taxon>Chaetothyriales</taxon>
        <taxon>Trichomeriaceae</taxon>
        <taxon>Knufia</taxon>
    </lineage>
</organism>
<reference evidence="3 4" key="1">
    <citation type="submission" date="2022-12" db="EMBL/GenBank/DDBJ databases">
        <title>Genomic features and morphological characterization of a novel Knufia sp. strain isolated from spacecraft assembly facility.</title>
        <authorList>
            <person name="Teixeira M."/>
            <person name="Chander A.M."/>
            <person name="Stajich J.E."/>
            <person name="Venkateswaran K."/>
        </authorList>
    </citation>
    <scope>NUCLEOTIDE SEQUENCE [LARGE SCALE GENOMIC DNA]</scope>
    <source>
        <strain evidence="3 4">FJI-L2-BK-P2</strain>
    </source>
</reference>
<dbReference type="SUPFAM" id="SSF54695">
    <property type="entry name" value="POZ domain"/>
    <property type="match status" value="1"/>
</dbReference>
<dbReference type="Proteomes" id="UP001316803">
    <property type="component" value="Unassembled WGS sequence"/>
</dbReference>
<name>A0AAN8EL40_9EURO</name>
<dbReference type="AlphaFoldDB" id="A0AAN8EL40"/>
<feature type="compositionally biased region" description="Low complexity" evidence="1">
    <location>
        <begin position="24"/>
        <end position="33"/>
    </location>
</feature>
<dbReference type="Pfam" id="PF00651">
    <property type="entry name" value="BTB"/>
    <property type="match status" value="1"/>
</dbReference>
<dbReference type="InterPro" id="IPR000210">
    <property type="entry name" value="BTB/POZ_dom"/>
</dbReference>
<dbReference type="Gene3D" id="3.30.710.10">
    <property type="entry name" value="Potassium Channel Kv1.1, Chain A"/>
    <property type="match status" value="1"/>
</dbReference>
<feature type="domain" description="BTB" evidence="2">
    <location>
        <begin position="44"/>
        <end position="110"/>
    </location>
</feature>
<accession>A0AAN8EL40</accession>
<dbReference type="InterPro" id="IPR011333">
    <property type="entry name" value="SKP1/BTB/POZ_sf"/>
</dbReference>
<comment type="caution">
    <text evidence="3">The sequence shown here is derived from an EMBL/GenBank/DDBJ whole genome shotgun (WGS) entry which is preliminary data.</text>
</comment>
<evidence type="ECO:0000259" key="2">
    <source>
        <dbReference type="PROSITE" id="PS50097"/>
    </source>
</evidence>
<dbReference type="CDD" id="cd18186">
    <property type="entry name" value="BTB_POZ_ZBTB_KLHL-like"/>
    <property type="match status" value="1"/>
</dbReference>
<evidence type="ECO:0000313" key="3">
    <source>
        <dbReference type="EMBL" id="KAK5957783.1"/>
    </source>
</evidence>
<dbReference type="EMBL" id="JAKLMC020000002">
    <property type="protein sequence ID" value="KAK5957783.1"/>
    <property type="molecule type" value="Genomic_DNA"/>
</dbReference>
<sequence length="259" mass="29300">MAEQDDQSSSHLAYATDGTDDSDSTSATSSTVDESIGEPDSFAKQIIITVHIGPDHEAHHIHRDLLCEKSPYFAAALKECWSKGVNEYVLEDIAPADFDVIVHWVYKEKLPWYLTAGGFQATGLGNAAITMRHMYALADRWMMHDLQNALVDEELKDLRNMGNHWDWSGLRDVCDQGLCHTPSYTVVMRSFVGWLAETDPDDEEYRETINGLGESSALLREVFLQLHMFIHEKWVSVSDARKCDFHIHPNGQKCDYGGY</sequence>
<feature type="region of interest" description="Disordered" evidence="1">
    <location>
        <begin position="1"/>
        <end position="36"/>
    </location>
</feature>
<dbReference type="PANTHER" id="PTHR47843:SF2">
    <property type="entry name" value="BTB DOMAIN-CONTAINING PROTEIN"/>
    <property type="match status" value="1"/>
</dbReference>
<evidence type="ECO:0000313" key="4">
    <source>
        <dbReference type="Proteomes" id="UP001316803"/>
    </source>
</evidence>
<gene>
    <name evidence="3" type="ORF">OHC33_000972</name>
</gene>
<protein>
    <recommendedName>
        <fullName evidence="2">BTB domain-containing protein</fullName>
    </recommendedName>
</protein>